<proteinExistence type="predicted"/>
<reference evidence="2" key="2">
    <citation type="submission" date="2016-02" db="EMBL/GenBank/DDBJ databases">
        <title>Genome sequencing of Aspergillus luchuensis NBRC 4314.</title>
        <authorList>
            <person name="Yamada O."/>
        </authorList>
    </citation>
    <scope>NUCLEOTIDE SEQUENCE [LARGE SCALE GENOMIC DNA]</scope>
    <source>
        <strain evidence="2">RIB 2604</strain>
    </source>
</reference>
<dbReference type="Proteomes" id="UP000075230">
    <property type="component" value="Unassembled WGS sequence"/>
</dbReference>
<protein>
    <submittedName>
        <fullName evidence="1">Transcriptional regulatory protein Dep1</fullName>
    </submittedName>
</protein>
<accession>A0A146FVY6</accession>
<sequence>MSIYSNHSSCNLLQLTDLINILLQLDLPSPITSTLARNTSHETSVIEEDLNFRSLANLLAADLLGHGQMRAQLE</sequence>
<evidence type="ECO:0000313" key="2">
    <source>
        <dbReference type="Proteomes" id="UP000075230"/>
    </source>
</evidence>
<name>A0A146FVY6_ASPKA</name>
<organism evidence="1 2">
    <name type="scientific">Aspergillus kawachii</name>
    <name type="common">White koji mold</name>
    <name type="synonym">Aspergillus awamori var. kawachi</name>
    <dbReference type="NCBI Taxonomy" id="1069201"/>
    <lineage>
        <taxon>Eukaryota</taxon>
        <taxon>Fungi</taxon>
        <taxon>Dikarya</taxon>
        <taxon>Ascomycota</taxon>
        <taxon>Pezizomycotina</taxon>
        <taxon>Eurotiomycetes</taxon>
        <taxon>Eurotiomycetidae</taxon>
        <taxon>Eurotiales</taxon>
        <taxon>Aspergillaceae</taxon>
        <taxon>Aspergillus</taxon>
        <taxon>Aspergillus subgen. Circumdati</taxon>
    </lineage>
</organism>
<reference evidence="1 2" key="1">
    <citation type="journal article" date="2016" name="DNA Res.">
        <title>Genome sequence of Aspergillus luchuensis NBRC 4314.</title>
        <authorList>
            <person name="Yamada O."/>
            <person name="Machida M."/>
            <person name="Hosoyama A."/>
            <person name="Goto M."/>
            <person name="Takahashi T."/>
            <person name="Futagami T."/>
            <person name="Yamagata Y."/>
            <person name="Takeuchi M."/>
            <person name="Kobayashi T."/>
            <person name="Koike H."/>
            <person name="Abe K."/>
            <person name="Asai K."/>
            <person name="Arita M."/>
            <person name="Fujita N."/>
            <person name="Fukuda K."/>
            <person name="Higa K."/>
            <person name="Horikawa H."/>
            <person name="Ishikawa T."/>
            <person name="Jinno K."/>
            <person name="Kato Y."/>
            <person name="Kirimura K."/>
            <person name="Mizutani O."/>
            <person name="Nakasone K."/>
            <person name="Sano M."/>
            <person name="Shiraishi Y."/>
            <person name="Tsukahara M."/>
            <person name="Gomi K."/>
        </authorList>
    </citation>
    <scope>NUCLEOTIDE SEQUENCE [LARGE SCALE GENOMIC DNA]</scope>
    <source>
        <strain evidence="1 2">RIB 2604</strain>
    </source>
</reference>
<dbReference type="AlphaFoldDB" id="A0A146FVY6"/>
<gene>
    <name evidence="1" type="ORF">RIB2604_02900920</name>
</gene>
<dbReference type="EMBL" id="BCWF01000028">
    <property type="protein sequence ID" value="GAT29222.1"/>
    <property type="molecule type" value="Genomic_DNA"/>
</dbReference>
<evidence type="ECO:0000313" key="1">
    <source>
        <dbReference type="EMBL" id="GAT29222.1"/>
    </source>
</evidence>
<comment type="caution">
    <text evidence="1">The sequence shown here is derived from an EMBL/GenBank/DDBJ whole genome shotgun (WGS) entry which is preliminary data.</text>
</comment>